<evidence type="ECO:0000256" key="3">
    <source>
        <dbReference type="SAM" id="Coils"/>
    </source>
</evidence>
<comment type="caution">
    <text evidence="6">The sequence shown here is derived from an EMBL/GenBank/DDBJ whole genome shotgun (WGS) entry which is preliminary data.</text>
</comment>
<dbReference type="InterPro" id="IPR040780">
    <property type="entry name" value="Rpn6_C_helix"/>
</dbReference>
<evidence type="ECO:0000313" key="6">
    <source>
        <dbReference type="EMBL" id="KAF2325421.1"/>
    </source>
</evidence>
<keyword evidence="2" id="KW-0647">Proteasome</keyword>
<reference evidence="6 7" key="1">
    <citation type="journal article" date="2020" name="Mol. Plant">
        <title>The Chromosome-Based Rubber Tree Genome Provides New Insights into Spurge Genome Evolution and Rubber Biosynthesis.</title>
        <authorList>
            <person name="Liu J."/>
            <person name="Shi C."/>
            <person name="Shi C.C."/>
            <person name="Li W."/>
            <person name="Zhang Q.J."/>
            <person name="Zhang Y."/>
            <person name="Li K."/>
            <person name="Lu H.F."/>
            <person name="Shi C."/>
            <person name="Zhu S.T."/>
            <person name="Xiao Z.Y."/>
            <person name="Nan H."/>
            <person name="Yue Y."/>
            <person name="Zhu X.G."/>
            <person name="Wu Y."/>
            <person name="Hong X.N."/>
            <person name="Fan G.Y."/>
            <person name="Tong Y."/>
            <person name="Zhang D."/>
            <person name="Mao C.L."/>
            <person name="Liu Y.L."/>
            <person name="Hao S.J."/>
            <person name="Liu W.Q."/>
            <person name="Lv M.Q."/>
            <person name="Zhang H.B."/>
            <person name="Liu Y."/>
            <person name="Hu-Tang G.R."/>
            <person name="Wang J.P."/>
            <person name="Wang J.H."/>
            <person name="Sun Y.H."/>
            <person name="Ni S.B."/>
            <person name="Chen W.B."/>
            <person name="Zhang X.C."/>
            <person name="Jiao Y.N."/>
            <person name="Eichler E.E."/>
            <person name="Li G.H."/>
            <person name="Liu X."/>
            <person name="Gao L.Z."/>
        </authorList>
    </citation>
    <scope>NUCLEOTIDE SEQUENCE [LARGE SCALE GENOMIC DNA]</scope>
    <source>
        <strain evidence="7">cv. GT1</strain>
        <tissue evidence="6">Leaf</tissue>
    </source>
</reference>
<evidence type="ECO:0000313" key="7">
    <source>
        <dbReference type="Proteomes" id="UP000467840"/>
    </source>
</evidence>
<evidence type="ECO:0000256" key="2">
    <source>
        <dbReference type="ARBA" id="ARBA00022942"/>
    </source>
</evidence>
<dbReference type="PANTHER" id="PTHR10678">
    <property type="entry name" value="26S PROTEASOME NON-ATPASE REGULATORY SUBUNIT 11/COP9 SIGNALOSOME COMPLEX SUBUNIT 2"/>
    <property type="match status" value="1"/>
</dbReference>
<sequence>MNASSSSIFCAIAAMRLLLISAIPGEWLTYPYLGMLLCGIDNLIGYGFFLGDTCNGLSYQAIFAIDHFLDLHLKSLTMSTSYLPATTDSIAQALEAKTPSESISIYYRILENPSSSPDSLRIKEQAITNLSDLLRQENQAEELRSLLTQSSEALNLLSGLIKEVRRLDDKLLLVDIDLLESKLHFSLRNLPKAKAALTAARTAANAIYVPPAQQGTIDLQSGILHAEEKDYKTAYSYFFEAFEAFNALEEPEQVEIAHIADLIELPIDHVEKKLSQMILDKKFAGTLDQGAGCLIIFDDPKTDAIYQASLETISNIGKVVDSLYVRSAKIMA</sequence>
<keyword evidence="7" id="KW-1185">Reference proteome</keyword>
<gene>
    <name evidence="6" type="ORF">GH714_028540</name>
</gene>
<dbReference type="GO" id="GO:0000502">
    <property type="term" value="C:proteasome complex"/>
    <property type="evidence" value="ECO:0007669"/>
    <property type="project" value="UniProtKB-KW"/>
</dbReference>
<dbReference type="InterPro" id="IPR040773">
    <property type="entry name" value="Rpn6_N"/>
</dbReference>
<dbReference type="InterPro" id="IPR050871">
    <property type="entry name" value="26S_Proteasome/COP9_Components"/>
</dbReference>
<dbReference type="AlphaFoldDB" id="A0A6A6NJK2"/>
<accession>A0A6A6NJK2</accession>
<dbReference type="Gene3D" id="1.25.40.570">
    <property type="match status" value="2"/>
</dbReference>
<keyword evidence="4" id="KW-0732">Signal</keyword>
<dbReference type="InterPro" id="IPR000717">
    <property type="entry name" value="PCI_dom"/>
</dbReference>
<feature type="coiled-coil region" evidence="3">
    <location>
        <begin position="123"/>
        <end position="153"/>
    </location>
</feature>
<evidence type="ECO:0000256" key="1">
    <source>
        <dbReference type="ARBA" id="ARBA00007454"/>
    </source>
</evidence>
<dbReference type="SMART" id="SM00753">
    <property type="entry name" value="PAM"/>
    <property type="match status" value="1"/>
</dbReference>
<dbReference type="Pfam" id="PF01399">
    <property type="entry name" value="PCI"/>
    <property type="match status" value="1"/>
</dbReference>
<dbReference type="Proteomes" id="UP000467840">
    <property type="component" value="Chromosome 5"/>
</dbReference>
<comment type="similarity">
    <text evidence="1">Belongs to the proteasome subunit S9 family.</text>
</comment>
<dbReference type="Pfam" id="PF18503">
    <property type="entry name" value="RPN6_C_helix"/>
    <property type="match status" value="1"/>
</dbReference>
<protein>
    <recommendedName>
        <fullName evidence="5">PCI domain-containing protein</fullName>
    </recommendedName>
</protein>
<feature type="chain" id="PRO_5025529563" description="PCI domain-containing protein" evidence="4">
    <location>
        <begin position="23"/>
        <end position="332"/>
    </location>
</feature>
<dbReference type="EMBL" id="JAAGAX010000001">
    <property type="protein sequence ID" value="KAF2325421.1"/>
    <property type="molecule type" value="Genomic_DNA"/>
</dbReference>
<proteinExistence type="inferred from homology"/>
<organism evidence="6 7">
    <name type="scientific">Hevea brasiliensis</name>
    <name type="common">Para rubber tree</name>
    <name type="synonym">Siphonia brasiliensis</name>
    <dbReference type="NCBI Taxonomy" id="3981"/>
    <lineage>
        <taxon>Eukaryota</taxon>
        <taxon>Viridiplantae</taxon>
        <taxon>Streptophyta</taxon>
        <taxon>Embryophyta</taxon>
        <taxon>Tracheophyta</taxon>
        <taxon>Spermatophyta</taxon>
        <taxon>Magnoliopsida</taxon>
        <taxon>eudicotyledons</taxon>
        <taxon>Gunneridae</taxon>
        <taxon>Pentapetalae</taxon>
        <taxon>rosids</taxon>
        <taxon>fabids</taxon>
        <taxon>Malpighiales</taxon>
        <taxon>Euphorbiaceae</taxon>
        <taxon>Crotonoideae</taxon>
        <taxon>Micrandreae</taxon>
        <taxon>Hevea</taxon>
    </lineage>
</organism>
<evidence type="ECO:0000259" key="5">
    <source>
        <dbReference type="SMART" id="SM00088"/>
    </source>
</evidence>
<dbReference type="InterPro" id="IPR036390">
    <property type="entry name" value="WH_DNA-bd_sf"/>
</dbReference>
<dbReference type="Pfam" id="PF18055">
    <property type="entry name" value="RPN6_N"/>
    <property type="match status" value="1"/>
</dbReference>
<dbReference type="SUPFAM" id="SSF46785">
    <property type="entry name" value="Winged helix' DNA-binding domain"/>
    <property type="match status" value="1"/>
</dbReference>
<name>A0A6A6NJK2_HEVBR</name>
<keyword evidence="3" id="KW-0175">Coiled coil</keyword>
<evidence type="ECO:0000256" key="4">
    <source>
        <dbReference type="SAM" id="SignalP"/>
    </source>
</evidence>
<feature type="signal peptide" evidence="4">
    <location>
        <begin position="1"/>
        <end position="22"/>
    </location>
</feature>
<dbReference type="SMART" id="SM00088">
    <property type="entry name" value="PINT"/>
    <property type="match status" value="1"/>
</dbReference>
<feature type="domain" description="PCI" evidence="5">
    <location>
        <begin position="214"/>
        <end position="313"/>
    </location>
</feature>